<proteinExistence type="inferred from homology"/>
<dbReference type="EMBL" id="UINC01014561">
    <property type="protein sequence ID" value="SVA62025.1"/>
    <property type="molecule type" value="Genomic_DNA"/>
</dbReference>
<feature type="domain" description="Ketopantoate reductase C-terminal" evidence="5">
    <location>
        <begin position="199"/>
        <end position="319"/>
    </location>
</feature>
<dbReference type="PANTHER" id="PTHR21708">
    <property type="entry name" value="PROBABLE 2-DEHYDROPANTOATE 2-REDUCTASE"/>
    <property type="match status" value="1"/>
</dbReference>
<dbReference type="FunFam" id="1.10.1040.10:FF:000017">
    <property type="entry name" value="2-dehydropantoate 2-reductase"/>
    <property type="match status" value="1"/>
</dbReference>
<dbReference type="InterPro" id="IPR051402">
    <property type="entry name" value="KPR-Related"/>
</dbReference>
<comment type="similarity">
    <text evidence="1">Belongs to the ketopantoate reductase family.</text>
</comment>
<dbReference type="Gene3D" id="1.10.1040.10">
    <property type="entry name" value="N-(1-d-carboxylethyl)-l-norvaline Dehydrogenase, domain 2"/>
    <property type="match status" value="1"/>
</dbReference>
<dbReference type="Gene3D" id="3.40.50.720">
    <property type="entry name" value="NAD(P)-binding Rossmann-like Domain"/>
    <property type="match status" value="1"/>
</dbReference>
<gene>
    <name evidence="6" type="ORF">METZ01_LOCUS114879</name>
</gene>
<accession>A0A381XB84</accession>
<sequence length="338" mass="37428">MTKICIFGAGAIGGYIAVCLKKTDAEISLIARGPHKKAIEEKGLTFIKNGKSENFEFNVTDDPKKLGVQDYIFISVKAHSISNIVDTLSPMINEQTSIISAVNGLPWWYFYKANTGTDLDDKYIESVDPNGKIWNTFKPERAIGCVVYPACEITEPGVIKHNEGERFSLGEPDGTKSERLKKIANLLIAGGLKVPQKKNLRDEIWIKLWGNCSFNPVSALTNTTLDQIGNDKELLKLVRKLMEECQLVGEKIGVKFNVSIDDRIKGATSVIGHKPSTTQDLNAGKPLEIDPIIGSIIEIGNKLKIETPTLKKINSRLKLKAENMGLYQRSKLIDEITN</sequence>
<keyword evidence="2" id="KW-0521">NADP</keyword>
<reference evidence="6" key="1">
    <citation type="submission" date="2018-05" db="EMBL/GenBank/DDBJ databases">
        <authorList>
            <person name="Lanie J.A."/>
            <person name="Ng W.-L."/>
            <person name="Kazmierczak K.M."/>
            <person name="Andrzejewski T.M."/>
            <person name="Davidsen T.M."/>
            <person name="Wayne K.J."/>
            <person name="Tettelin H."/>
            <person name="Glass J.I."/>
            <person name="Rusch D."/>
            <person name="Podicherti R."/>
            <person name="Tsui H.-C.T."/>
            <person name="Winkler M.E."/>
        </authorList>
    </citation>
    <scope>NUCLEOTIDE SEQUENCE</scope>
</reference>
<dbReference type="InterPro" id="IPR013332">
    <property type="entry name" value="KPR_N"/>
</dbReference>
<evidence type="ECO:0008006" key="7">
    <source>
        <dbReference type="Google" id="ProtNLM"/>
    </source>
</evidence>
<dbReference type="PANTHER" id="PTHR21708:SF45">
    <property type="entry name" value="2-DEHYDROPANTOATE 2-REDUCTASE"/>
    <property type="match status" value="1"/>
</dbReference>
<evidence type="ECO:0000259" key="5">
    <source>
        <dbReference type="Pfam" id="PF08546"/>
    </source>
</evidence>
<dbReference type="FunFam" id="3.40.50.720:FF:000307">
    <property type="entry name" value="2-dehydropantoate 2-reductase"/>
    <property type="match status" value="1"/>
</dbReference>
<dbReference type="InterPro" id="IPR013752">
    <property type="entry name" value="KPA_reductase"/>
</dbReference>
<organism evidence="6">
    <name type="scientific">marine metagenome</name>
    <dbReference type="NCBI Taxonomy" id="408172"/>
    <lineage>
        <taxon>unclassified sequences</taxon>
        <taxon>metagenomes</taxon>
        <taxon>ecological metagenomes</taxon>
    </lineage>
</organism>
<dbReference type="GO" id="GO:0005737">
    <property type="term" value="C:cytoplasm"/>
    <property type="evidence" value="ECO:0007669"/>
    <property type="project" value="TreeGrafter"/>
</dbReference>
<name>A0A381XB84_9ZZZZ</name>
<evidence type="ECO:0000256" key="1">
    <source>
        <dbReference type="ARBA" id="ARBA00007870"/>
    </source>
</evidence>
<evidence type="ECO:0000259" key="4">
    <source>
        <dbReference type="Pfam" id="PF02558"/>
    </source>
</evidence>
<dbReference type="NCBIfam" id="NF005089">
    <property type="entry name" value="PRK06522.1-4"/>
    <property type="match status" value="1"/>
</dbReference>
<dbReference type="SUPFAM" id="SSF51735">
    <property type="entry name" value="NAD(P)-binding Rossmann-fold domains"/>
    <property type="match status" value="1"/>
</dbReference>
<feature type="domain" description="Ketopantoate reductase N-terminal" evidence="4">
    <location>
        <begin position="4"/>
        <end position="173"/>
    </location>
</feature>
<dbReference type="Pfam" id="PF08546">
    <property type="entry name" value="ApbA_C"/>
    <property type="match status" value="1"/>
</dbReference>
<dbReference type="InterPro" id="IPR013328">
    <property type="entry name" value="6PGD_dom2"/>
</dbReference>
<dbReference type="InterPro" id="IPR036291">
    <property type="entry name" value="NAD(P)-bd_dom_sf"/>
</dbReference>
<dbReference type="AlphaFoldDB" id="A0A381XB84"/>
<evidence type="ECO:0000313" key="6">
    <source>
        <dbReference type="EMBL" id="SVA62025.1"/>
    </source>
</evidence>
<dbReference type="SUPFAM" id="SSF48179">
    <property type="entry name" value="6-phosphogluconate dehydrogenase C-terminal domain-like"/>
    <property type="match status" value="1"/>
</dbReference>
<evidence type="ECO:0000256" key="2">
    <source>
        <dbReference type="ARBA" id="ARBA00022857"/>
    </source>
</evidence>
<keyword evidence="3" id="KW-0560">Oxidoreductase</keyword>
<dbReference type="GO" id="GO:0016491">
    <property type="term" value="F:oxidoreductase activity"/>
    <property type="evidence" value="ECO:0007669"/>
    <property type="project" value="UniProtKB-KW"/>
</dbReference>
<protein>
    <recommendedName>
        <fullName evidence="7">2-dehydropantoate 2-reductase</fullName>
    </recommendedName>
</protein>
<dbReference type="Pfam" id="PF02558">
    <property type="entry name" value="ApbA"/>
    <property type="match status" value="1"/>
</dbReference>
<evidence type="ECO:0000256" key="3">
    <source>
        <dbReference type="ARBA" id="ARBA00023002"/>
    </source>
</evidence>
<dbReference type="InterPro" id="IPR008927">
    <property type="entry name" value="6-PGluconate_DH-like_C_sf"/>
</dbReference>